<dbReference type="EMBL" id="ARXV01000001">
    <property type="protein sequence ID" value="KGD66404.1"/>
    <property type="molecule type" value="Genomic_DNA"/>
</dbReference>
<dbReference type="InterPro" id="IPR025646">
    <property type="entry name" value="DUF4350"/>
</dbReference>
<sequence>MASLRKWFPALLALLVLVLSAAYYALTEEITTIARVAPDSSVQRDPFHAAQAWMARREQPTRRILSAAALFPLPDTDTTLVFDKQRGLMTEDQVNQLLNWVMEGGDLIVAARALPESRDEESATDEQWRDNDPLLYPLGITVWDIEEGEFQELEEDPLVALLAMMPAFAGDPLQYCITSDNEELRANCESLVCDAPEQPDTLELHTDEDTFPRHIQLYSDHVLWHDSWDEEDGFEPHREWPAEVTAYADNDHGSQLLQLSLGEGQITVLTDLSLWDNDHLLYFDHAWLLVWLTGDDAVWFIRSVAMPPLLQWLWQRAPELFLSLLILLALWLWLRIPRQGPLQPPDEDEQRDYLQHLHASGYFQWRTVQQDSLLSALRQQAKARLRGYHTNDDKALALAARDLNCPTSELHSALNDTPQTRDQLIHQVRLLQALRSNT</sequence>
<organism evidence="3 4">
    <name type="scientific">Alcanivorax nanhaiticus</name>
    <dbReference type="NCBI Taxonomy" id="1177154"/>
    <lineage>
        <taxon>Bacteria</taxon>
        <taxon>Pseudomonadati</taxon>
        <taxon>Pseudomonadota</taxon>
        <taxon>Gammaproteobacteria</taxon>
        <taxon>Oceanospirillales</taxon>
        <taxon>Alcanivoracaceae</taxon>
        <taxon>Alcanivorax</taxon>
    </lineage>
</organism>
<keyword evidence="4" id="KW-1185">Reference proteome</keyword>
<dbReference type="STRING" id="1177154.Y5S_00071"/>
<keyword evidence="1" id="KW-0472">Membrane</keyword>
<name>A0A095SPX1_9GAMM</name>
<evidence type="ECO:0000313" key="4">
    <source>
        <dbReference type="Proteomes" id="UP000029444"/>
    </source>
</evidence>
<reference evidence="3 4" key="1">
    <citation type="submission" date="2012-09" db="EMBL/GenBank/DDBJ databases">
        <title>Genome Sequence of alkane-degrading Bacterium Alcanivorax sp. 19-m-6.</title>
        <authorList>
            <person name="Lai Q."/>
            <person name="Shao Z."/>
        </authorList>
    </citation>
    <scope>NUCLEOTIDE SEQUENCE [LARGE SCALE GENOMIC DNA]</scope>
    <source>
        <strain evidence="3 4">19-m-6</strain>
    </source>
</reference>
<protein>
    <recommendedName>
        <fullName evidence="2">DUF4350 domain-containing protein</fullName>
    </recommendedName>
</protein>
<dbReference type="OrthoDB" id="6638317at2"/>
<feature type="transmembrane region" description="Helical" evidence="1">
    <location>
        <begin position="312"/>
        <end position="334"/>
    </location>
</feature>
<dbReference type="Pfam" id="PF14258">
    <property type="entry name" value="DUF4350"/>
    <property type="match status" value="1"/>
</dbReference>
<keyword evidence="1" id="KW-0812">Transmembrane</keyword>
<accession>A0A095SPX1</accession>
<dbReference type="eggNOG" id="COG3064">
    <property type="taxonomic scope" value="Bacteria"/>
</dbReference>
<proteinExistence type="predicted"/>
<gene>
    <name evidence="3" type="ORF">Y5S_00071</name>
</gene>
<dbReference type="Proteomes" id="UP000029444">
    <property type="component" value="Unassembled WGS sequence"/>
</dbReference>
<comment type="caution">
    <text evidence="3">The sequence shown here is derived from an EMBL/GenBank/DDBJ whole genome shotgun (WGS) entry which is preliminary data.</text>
</comment>
<evidence type="ECO:0000259" key="2">
    <source>
        <dbReference type="Pfam" id="PF14258"/>
    </source>
</evidence>
<feature type="domain" description="DUF4350" evidence="2">
    <location>
        <begin position="40"/>
        <end position="293"/>
    </location>
</feature>
<evidence type="ECO:0000256" key="1">
    <source>
        <dbReference type="SAM" id="Phobius"/>
    </source>
</evidence>
<dbReference type="RefSeq" id="WP_035229266.1">
    <property type="nucleotide sequence ID" value="NZ_ARXV01000001.1"/>
</dbReference>
<dbReference type="PATRIC" id="fig|1177154.3.peg.73"/>
<dbReference type="AlphaFoldDB" id="A0A095SPX1"/>
<evidence type="ECO:0000313" key="3">
    <source>
        <dbReference type="EMBL" id="KGD66404.1"/>
    </source>
</evidence>
<keyword evidence="1" id="KW-1133">Transmembrane helix</keyword>